<evidence type="ECO:0000259" key="1">
    <source>
        <dbReference type="Pfam" id="PF06983"/>
    </source>
</evidence>
<evidence type="ECO:0000313" key="2">
    <source>
        <dbReference type="EMBL" id="MPM44159.1"/>
    </source>
</evidence>
<proteinExistence type="predicted"/>
<protein>
    <recommendedName>
        <fullName evidence="1">PhnB-like domain-containing protein</fullName>
    </recommendedName>
</protein>
<dbReference type="EMBL" id="VSSQ01010371">
    <property type="protein sequence ID" value="MPM44159.1"/>
    <property type="molecule type" value="Genomic_DNA"/>
</dbReference>
<dbReference type="AlphaFoldDB" id="A0A644ZT30"/>
<dbReference type="CDD" id="cd06588">
    <property type="entry name" value="PhnB_like"/>
    <property type="match status" value="1"/>
</dbReference>
<name>A0A644ZT30_9ZZZZ</name>
<dbReference type="SUPFAM" id="SSF54593">
    <property type="entry name" value="Glyoxalase/Bleomycin resistance protein/Dihydroxybiphenyl dioxygenase"/>
    <property type="match status" value="1"/>
</dbReference>
<dbReference type="InterPro" id="IPR028973">
    <property type="entry name" value="PhnB-like"/>
</dbReference>
<dbReference type="Pfam" id="PF06983">
    <property type="entry name" value="3-dmu-9_3-mt"/>
    <property type="match status" value="1"/>
</dbReference>
<gene>
    <name evidence="2" type="ORF">SDC9_90837</name>
</gene>
<organism evidence="2">
    <name type="scientific">bioreactor metagenome</name>
    <dbReference type="NCBI Taxonomy" id="1076179"/>
    <lineage>
        <taxon>unclassified sequences</taxon>
        <taxon>metagenomes</taxon>
        <taxon>ecological metagenomes</taxon>
    </lineage>
</organism>
<dbReference type="Gene3D" id="3.10.180.10">
    <property type="entry name" value="2,3-Dihydroxybiphenyl 1,2-Dioxygenase, domain 1"/>
    <property type="match status" value="1"/>
</dbReference>
<reference evidence="2" key="1">
    <citation type="submission" date="2019-08" db="EMBL/GenBank/DDBJ databases">
        <authorList>
            <person name="Kucharzyk K."/>
            <person name="Murdoch R.W."/>
            <person name="Higgins S."/>
            <person name="Loffler F."/>
        </authorList>
    </citation>
    <scope>NUCLEOTIDE SEQUENCE</scope>
</reference>
<dbReference type="PANTHER" id="PTHR33990">
    <property type="entry name" value="PROTEIN YJDN-RELATED"/>
    <property type="match status" value="1"/>
</dbReference>
<feature type="domain" description="PhnB-like" evidence="1">
    <location>
        <begin position="5"/>
        <end position="130"/>
    </location>
</feature>
<dbReference type="PANTHER" id="PTHR33990:SF1">
    <property type="entry name" value="PROTEIN YJDN"/>
    <property type="match status" value="1"/>
</dbReference>
<accession>A0A644ZT30</accession>
<comment type="caution">
    <text evidence="2">The sequence shown here is derived from an EMBL/GenBank/DDBJ whole genome shotgun (WGS) entry which is preliminary data.</text>
</comment>
<dbReference type="InterPro" id="IPR029068">
    <property type="entry name" value="Glyas_Bleomycin-R_OHBP_Dase"/>
</dbReference>
<sequence>MTLPTPYLSFRGQAREAMEFYRSVFGGDLTISTFGDFGYEGMPADAVMHSTLTAGGFEVMASDTPDSVPFQAGSQISLSLAGTKAEEEKLRGWFGKLADGGGTVTMPLEKQVWGDVYGAVTDRFGLNWMVDIGQA</sequence>